<gene>
    <name evidence="5" type="ORF">C7H85_00240</name>
</gene>
<dbReference type="Proteomes" id="UP000240243">
    <property type="component" value="Unassembled WGS sequence"/>
</dbReference>
<evidence type="ECO:0000256" key="2">
    <source>
        <dbReference type="ARBA" id="ARBA00023125"/>
    </source>
</evidence>
<dbReference type="InterPro" id="IPR028082">
    <property type="entry name" value="Peripla_BP_I"/>
</dbReference>
<dbReference type="SMART" id="SM00354">
    <property type="entry name" value="HTH_LACI"/>
    <property type="match status" value="1"/>
</dbReference>
<organism evidence="5 6">
    <name type="scientific">Zobellella endophytica</name>
    <dbReference type="NCBI Taxonomy" id="2116700"/>
    <lineage>
        <taxon>Bacteria</taxon>
        <taxon>Pseudomonadati</taxon>
        <taxon>Pseudomonadota</taxon>
        <taxon>Gammaproteobacteria</taxon>
        <taxon>Aeromonadales</taxon>
        <taxon>Aeromonadaceae</taxon>
        <taxon>Zobellella</taxon>
    </lineage>
</organism>
<dbReference type="PROSITE" id="PS50932">
    <property type="entry name" value="HTH_LACI_2"/>
    <property type="match status" value="1"/>
</dbReference>
<dbReference type="PANTHER" id="PTHR30146:SF152">
    <property type="entry name" value="TRANSCRIPTIONAL REGULATORY PROTEIN"/>
    <property type="match status" value="1"/>
</dbReference>
<dbReference type="Gene3D" id="3.40.50.2300">
    <property type="match status" value="2"/>
</dbReference>
<name>A0A2P7RAR9_9GAMM</name>
<dbReference type="SUPFAM" id="SSF53822">
    <property type="entry name" value="Periplasmic binding protein-like I"/>
    <property type="match status" value="1"/>
</dbReference>
<dbReference type="GO" id="GO:0003700">
    <property type="term" value="F:DNA-binding transcription factor activity"/>
    <property type="evidence" value="ECO:0007669"/>
    <property type="project" value="TreeGrafter"/>
</dbReference>
<protein>
    <submittedName>
        <fullName evidence="5">LacI family transcriptional regulator</fullName>
    </submittedName>
</protein>
<keyword evidence="3" id="KW-0804">Transcription</keyword>
<accession>A0A2P7RAR9</accession>
<evidence type="ECO:0000259" key="4">
    <source>
        <dbReference type="PROSITE" id="PS50932"/>
    </source>
</evidence>
<dbReference type="EMBL" id="PXYG01000001">
    <property type="protein sequence ID" value="PSJ47305.1"/>
    <property type="molecule type" value="Genomic_DNA"/>
</dbReference>
<evidence type="ECO:0000313" key="5">
    <source>
        <dbReference type="EMBL" id="PSJ47305.1"/>
    </source>
</evidence>
<dbReference type="GO" id="GO:0055085">
    <property type="term" value="P:transmembrane transport"/>
    <property type="evidence" value="ECO:0007669"/>
    <property type="project" value="UniProtKB-ARBA"/>
</dbReference>
<comment type="caution">
    <text evidence="5">The sequence shown here is derived from an EMBL/GenBank/DDBJ whole genome shotgun (WGS) entry which is preliminary data.</text>
</comment>
<dbReference type="CDD" id="cd01392">
    <property type="entry name" value="HTH_LacI"/>
    <property type="match status" value="1"/>
</dbReference>
<evidence type="ECO:0000256" key="3">
    <source>
        <dbReference type="ARBA" id="ARBA00023163"/>
    </source>
</evidence>
<dbReference type="CDD" id="cd06307">
    <property type="entry name" value="PBP1_sugar_binding"/>
    <property type="match status" value="1"/>
</dbReference>
<keyword evidence="6" id="KW-1185">Reference proteome</keyword>
<dbReference type="AlphaFoldDB" id="A0A2P7RAR9"/>
<reference evidence="5 6" key="1">
    <citation type="submission" date="2018-03" db="EMBL/GenBank/DDBJ databases">
        <title>The draft genome of Zobellella sp. 59N8.</title>
        <authorList>
            <person name="Liu L."/>
            <person name="Li L."/>
            <person name="Zhang X."/>
            <person name="Liang L."/>
            <person name="Wang T."/>
        </authorList>
    </citation>
    <scope>NUCLEOTIDE SEQUENCE [LARGE SCALE GENOMIC DNA]</scope>
    <source>
        <strain evidence="5 6">59N8</strain>
    </source>
</reference>
<dbReference type="InterPro" id="IPR010982">
    <property type="entry name" value="Lambda_DNA-bd_dom_sf"/>
</dbReference>
<dbReference type="Pfam" id="PF00356">
    <property type="entry name" value="LacI"/>
    <property type="match status" value="1"/>
</dbReference>
<dbReference type="Pfam" id="PF13407">
    <property type="entry name" value="Peripla_BP_4"/>
    <property type="match status" value="1"/>
</dbReference>
<feature type="domain" description="HTH lacI-type" evidence="4">
    <location>
        <begin position="9"/>
        <end position="60"/>
    </location>
</feature>
<keyword evidence="1" id="KW-0805">Transcription regulation</keyword>
<dbReference type="InterPro" id="IPR000843">
    <property type="entry name" value="HTH_LacI"/>
</dbReference>
<evidence type="ECO:0000313" key="6">
    <source>
        <dbReference type="Proteomes" id="UP000240243"/>
    </source>
</evidence>
<sequence>MNELDRKKFSIKQIAAQAGVSKATVDRVLHRRGQVHYQTLKRVEQAIRELDSQQRAALAAGRTLYFDVVMQAPERFSGAVAEAMTGQVGSLAPYRISPRFHLFEDIGVTELVKLLQRSLEQGSQGVILKAPDEPPVNEAVNRLSEAGIPVVTLVTDLPASRRIGYIGMDNRSAGRTAAYLMRRWLPPTPARVAVVLSSQGFRGEEERESGFRQWLRELAPHLEVVELSGGLGIYNKTLGLMTDCLDRHPDLTAVYSVGGGNRAIVDAFAARGRPLEVLIGHDLDRENRHLLAEGRIAALIDHDLQQDARRAFMQLLRFHGFLPAGAAPPDFSRVLVVTPFNMAG</sequence>
<dbReference type="RefSeq" id="WP_106727723.1">
    <property type="nucleotide sequence ID" value="NZ_PXYG01000001.1"/>
</dbReference>
<dbReference type="InterPro" id="IPR025997">
    <property type="entry name" value="SBP_2_dom"/>
</dbReference>
<dbReference type="SUPFAM" id="SSF47413">
    <property type="entry name" value="lambda repressor-like DNA-binding domains"/>
    <property type="match status" value="1"/>
</dbReference>
<dbReference type="GO" id="GO:0000976">
    <property type="term" value="F:transcription cis-regulatory region binding"/>
    <property type="evidence" value="ECO:0007669"/>
    <property type="project" value="TreeGrafter"/>
</dbReference>
<dbReference type="PANTHER" id="PTHR30146">
    <property type="entry name" value="LACI-RELATED TRANSCRIPTIONAL REPRESSOR"/>
    <property type="match status" value="1"/>
</dbReference>
<evidence type="ECO:0000256" key="1">
    <source>
        <dbReference type="ARBA" id="ARBA00023015"/>
    </source>
</evidence>
<dbReference type="OrthoDB" id="5756154at2"/>
<dbReference type="Gene3D" id="1.10.260.40">
    <property type="entry name" value="lambda repressor-like DNA-binding domains"/>
    <property type="match status" value="1"/>
</dbReference>
<keyword evidence="2" id="KW-0238">DNA-binding</keyword>
<proteinExistence type="predicted"/>